<dbReference type="PANTHER" id="PTHR43656">
    <property type="entry name" value="BINDING OXIDOREDUCTASE, PUTATIVE (AFU_ORTHOLOGUE AFUA_2G08260)-RELATED"/>
    <property type="match status" value="1"/>
</dbReference>
<keyword evidence="1" id="KW-0285">Flavoprotein</keyword>
<reference evidence="4 5" key="1">
    <citation type="journal article" date="2015" name="Genome Announc.">
        <title>Expanding the biotechnology potential of lactobacilli through comparative genomics of 213 strains and associated genera.</title>
        <authorList>
            <person name="Sun Z."/>
            <person name="Harris H.M."/>
            <person name="McCann A."/>
            <person name="Guo C."/>
            <person name="Argimon S."/>
            <person name="Zhang W."/>
            <person name="Yang X."/>
            <person name="Jeffery I.B."/>
            <person name="Cooney J.C."/>
            <person name="Kagawa T.F."/>
            <person name="Liu W."/>
            <person name="Song Y."/>
            <person name="Salvetti E."/>
            <person name="Wrobel A."/>
            <person name="Rasinkangas P."/>
            <person name="Parkhill J."/>
            <person name="Rea M.C."/>
            <person name="O'Sullivan O."/>
            <person name="Ritari J."/>
            <person name="Douillard F.P."/>
            <person name="Paul Ross R."/>
            <person name="Yang R."/>
            <person name="Briner A.E."/>
            <person name="Felis G.E."/>
            <person name="de Vos W.M."/>
            <person name="Barrangou R."/>
            <person name="Klaenhammer T.R."/>
            <person name="Caufield P.W."/>
            <person name="Cui Y."/>
            <person name="Zhang H."/>
            <person name="O'Toole P.W."/>
        </authorList>
    </citation>
    <scope>NUCLEOTIDE SEQUENCE [LARGE SCALE GENOMIC DNA]</scope>
    <source>
        <strain evidence="4 5">DSM 18390</strain>
    </source>
</reference>
<evidence type="ECO:0000256" key="1">
    <source>
        <dbReference type="ARBA" id="ARBA00022630"/>
    </source>
</evidence>
<keyword evidence="2" id="KW-0560">Oxidoreductase</keyword>
<dbReference type="InterPro" id="IPR051799">
    <property type="entry name" value="NADH_flavin_oxidoreductase"/>
</dbReference>
<accession>A0A0R1YQV8</accession>
<dbReference type="Pfam" id="PF00724">
    <property type="entry name" value="Oxidored_FMN"/>
    <property type="match status" value="1"/>
</dbReference>
<dbReference type="SUPFAM" id="SSF51395">
    <property type="entry name" value="FMN-linked oxidoreductases"/>
    <property type="match status" value="1"/>
</dbReference>
<comment type="caution">
    <text evidence="4">The sequence shown here is derived from an EMBL/GenBank/DDBJ whole genome shotgun (WGS) entry which is preliminary data.</text>
</comment>
<evidence type="ECO:0000259" key="3">
    <source>
        <dbReference type="Pfam" id="PF00724"/>
    </source>
</evidence>
<sequence>MSYLQVAEPITLPCGVTVKNRFVKSALSETMATDDHQPTPLFNRLYHTWAQGGAGIVITGNVMVDRSAIAEPGNVVVDDRVDFASLKQWAQAGTANNTQLWLQLNHPGKQSPKMFSKQPIAPSSIPIFGPNQRAFNAPRALSTAEVEAIIQKFINAAVLAQKAGFSGVQIHGAFGYLVNQFLSRRDNQRQDQYGGTLANRMRFLMNIYQGIRAACGNRFPISLKLSLTDINLDGFTEEDFQAVVKTMAALGVDMIEVVGDDYENSQIGFSGMAHLLSQLVETPIAISGGLRHISAMEEALGRRDAQLIGMCTPMAVMPDLPNRILSATYQPFGLPFKIGNQRLDDRLKSIIVNGYCEAQVKRIAEGKPTKVYTNPWRSVLASVQLHGINGLRTRRIQ</sequence>
<evidence type="ECO:0000313" key="5">
    <source>
        <dbReference type="Proteomes" id="UP000051010"/>
    </source>
</evidence>
<dbReference type="Proteomes" id="UP000051010">
    <property type="component" value="Unassembled WGS sequence"/>
</dbReference>
<dbReference type="EMBL" id="AZFZ01000056">
    <property type="protein sequence ID" value="KRM41635.1"/>
    <property type="molecule type" value="Genomic_DNA"/>
</dbReference>
<dbReference type="GO" id="GO:0010181">
    <property type="term" value="F:FMN binding"/>
    <property type="evidence" value="ECO:0007669"/>
    <property type="project" value="InterPro"/>
</dbReference>
<name>A0A0R1YQV8_9LACO</name>
<dbReference type="InterPro" id="IPR013785">
    <property type="entry name" value="Aldolase_TIM"/>
</dbReference>
<organism evidence="4 5">
    <name type="scientific">Lentilactobacillus parafarraginis DSM 18390 = JCM 14109</name>
    <dbReference type="NCBI Taxonomy" id="1423786"/>
    <lineage>
        <taxon>Bacteria</taxon>
        <taxon>Bacillati</taxon>
        <taxon>Bacillota</taxon>
        <taxon>Bacilli</taxon>
        <taxon>Lactobacillales</taxon>
        <taxon>Lactobacillaceae</taxon>
        <taxon>Lentilactobacillus</taxon>
    </lineage>
</organism>
<evidence type="ECO:0000313" key="4">
    <source>
        <dbReference type="EMBL" id="KRM41635.1"/>
    </source>
</evidence>
<dbReference type="Gene3D" id="3.20.20.70">
    <property type="entry name" value="Aldolase class I"/>
    <property type="match status" value="1"/>
</dbReference>
<dbReference type="GO" id="GO:0016491">
    <property type="term" value="F:oxidoreductase activity"/>
    <property type="evidence" value="ECO:0007669"/>
    <property type="project" value="UniProtKB-KW"/>
</dbReference>
<dbReference type="RefSeq" id="WP_056980689.1">
    <property type="nucleotide sequence ID" value="NZ_AZFZ01000056.1"/>
</dbReference>
<feature type="domain" description="NADH:flavin oxidoreductase/NADH oxidase N-terminal" evidence="3">
    <location>
        <begin position="8"/>
        <end position="326"/>
    </location>
</feature>
<dbReference type="PATRIC" id="fig|1423786.4.peg.2409"/>
<gene>
    <name evidence="4" type="ORF">FD47_GL002294</name>
</gene>
<dbReference type="InterPro" id="IPR001155">
    <property type="entry name" value="OxRdtase_FMN_N"/>
</dbReference>
<dbReference type="PANTHER" id="PTHR43656:SF2">
    <property type="entry name" value="BINDING OXIDOREDUCTASE, PUTATIVE (AFU_ORTHOLOGUE AFUA_2G08260)-RELATED"/>
    <property type="match status" value="1"/>
</dbReference>
<evidence type="ECO:0000256" key="2">
    <source>
        <dbReference type="ARBA" id="ARBA00023002"/>
    </source>
</evidence>
<protein>
    <submittedName>
        <fullName evidence="4">Oxidoreductase, FAD FMN-binding protein</fullName>
    </submittedName>
</protein>
<dbReference type="AlphaFoldDB" id="A0A0R1YQV8"/>
<proteinExistence type="predicted"/>